<dbReference type="PANTHER" id="PTHR34580:SF1">
    <property type="entry name" value="PROTEIN PAFC"/>
    <property type="match status" value="1"/>
</dbReference>
<evidence type="ECO:0000259" key="1">
    <source>
        <dbReference type="Pfam" id="PF25583"/>
    </source>
</evidence>
<proteinExistence type="predicted"/>
<dbReference type="Pfam" id="PF25583">
    <property type="entry name" value="WCX"/>
    <property type="match status" value="1"/>
</dbReference>
<dbReference type="InterPro" id="IPR051534">
    <property type="entry name" value="CBASS_pafABC_assoc_protein"/>
</dbReference>
<dbReference type="PATRIC" id="fig|1073372.3.peg.1960"/>
<dbReference type="InterPro" id="IPR057727">
    <property type="entry name" value="WCX_dom"/>
</dbReference>
<keyword evidence="3" id="KW-1185">Reference proteome</keyword>
<organism evidence="2 3">
    <name type="scientific">Streptococcus parasanguinis CC87K</name>
    <dbReference type="NCBI Taxonomy" id="1073372"/>
    <lineage>
        <taxon>Bacteria</taxon>
        <taxon>Bacillati</taxon>
        <taxon>Bacillota</taxon>
        <taxon>Bacilli</taxon>
        <taxon>Lactobacillales</taxon>
        <taxon>Streptococcaceae</taxon>
        <taxon>Streptococcus</taxon>
    </lineage>
</organism>
<dbReference type="Proteomes" id="UP000018716">
    <property type="component" value="Unassembled WGS sequence"/>
</dbReference>
<dbReference type="AlphaFoldDB" id="V8B7V3"/>
<evidence type="ECO:0000313" key="2">
    <source>
        <dbReference type="EMBL" id="ETD10857.1"/>
    </source>
</evidence>
<reference evidence="2 3" key="1">
    <citation type="submission" date="2013-10" db="EMBL/GenBank/DDBJ databases">
        <title>The Genome Sequence of Streptococcus parasanguinis CC87K.</title>
        <authorList>
            <consortium name="The Broad Institute Genomics Platform"/>
            <person name="Earl A."/>
            <person name="Allen-Vercoe E."/>
            <person name="Daigneault M."/>
            <person name="Young S.K."/>
            <person name="Zeng Q."/>
            <person name="Gargeya S."/>
            <person name="Fitzgerald M."/>
            <person name="Abouelleil A."/>
            <person name="Alvarado L."/>
            <person name="Chapman S.B."/>
            <person name="Gainer-Dewar J."/>
            <person name="Goldberg J."/>
            <person name="Griggs A."/>
            <person name="Gujja S."/>
            <person name="Hansen M."/>
            <person name="Howarth C."/>
            <person name="Imamovic A."/>
            <person name="Ireland A."/>
            <person name="Larimer J."/>
            <person name="McCowan C."/>
            <person name="Murphy C."/>
            <person name="Pearson M."/>
            <person name="Poon T.W."/>
            <person name="Priest M."/>
            <person name="Roberts A."/>
            <person name="Saif S."/>
            <person name="Shea T."/>
            <person name="Sykes S."/>
            <person name="Wortman J."/>
            <person name="Nusbaum C."/>
            <person name="Birren B."/>
        </authorList>
    </citation>
    <scope>NUCLEOTIDE SEQUENCE [LARGE SCALE GENOMIC DNA]</scope>
    <source>
        <strain evidence="2 3">CC87K</strain>
    </source>
</reference>
<dbReference type="HOGENOM" id="CLU_1814759_0_0_9"/>
<gene>
    <name evidence="2" type="ORF">HMPREF1195_01949</name>
</gene>
<sequence length="142" mass="17030">MYYDFHYFYLVAYHLKHETYTTFKIDRIKRWKLSDSKKPNIPHRNKFRDGDVRNIKVDAFSGSLIKIRLKFNNDPSIVLDQFPNTRILSQEENQTVMEIETQYTPGLKRWLLSQGDSLVITKPQKLVDDLKQTINNMLDQYR</sequence>
<feature type="domain" description="WCX" evidence="1">
    <location>
        <begin position="66"/>
        <end position="138"/>
    </location>
</feature>
<comment type="caution">
    <text evidence="2">The sequence shown here is derived from an EMBL/GenBank/DDBJ whole genome shotgun (WGS) entry which is preliminary data.</text>
</comment>
<dbReference type="EMBL" id="AZJD01000010">
    <property type="protein sequence ID" value="ETD10857.1"/>
    <property type="molecule type" value="Genomic_DNA"/>
</dbReference>
<name>V8B7V3_STRPA</name>
<accession>V8B7V3</accession>
<dbReference type="PANTHER" id="PTHR34580">
    <property type="match status" value="1"/>
</dbReference>
<dbReference type="PROSITE" id="PS52050">
    <property type="entry name" value="WYL"/>
    <property type="match status" value="1"/>
</dbReference>
<protein>
    <recommendedName>
        <fullName evidence="1">WCX domain-containing protein</fullName>
    </recommendedName>
</protein>
<evidence type="ECO:0000313" key="3">
    <source>
        <dbReference type="Proteomes" id="UP000018716"/>
    </source>
</evidence>